<comment type="caution">
    <text evidence="2">The sequence shown here is derived from an EMBL/GenBank/DDBJ whole genome shotgun (WGS) entry which is preliminary data.</text>
</comment>
<dbReference type="Pfam" id="PF26207">
    <property type="entry name" value="Phage_phiTE_015"/>
    <property type="match status" value="1"/>
</dbReference>
<feature type="compositionally biased region" description="Basic and acidic residues" evidence="1">
    <location>
        <begin position="1"/>
        <end position="27"/>
    </location>
</feature>
<dbReference type="RefSeq" id="WP_123365806.1">
    <property type="nucleotide sequence ID" value="NZ_MOBO01000009.1"/>
</dbReference>
<evidence type="ECO:0000256" key="1">
    <source>
        <dbReference type="SAM" id="MobiDB-lite"/>
    </source>
</evidence>
<accession>A0A423JPD3</accession>
<gene>
    <name evidence="2" type="ORF">BK664_11340</name>
</gene>
<sequence length="99" mass="11308">MTDKMRKEFEAWHRSAVEGEPPHEKYNSGDYRNQHVQRYWLGWQASRAALVIELPPEPTVPDEPEEAIDDSFMDGYYAAQGMRNACAQNIKAAGLKVNP</sequence>
<evidence type="ECO:0000313" key="2">
    <source>
        <dbReference type="EMBL" id="RON39551.1"/>
    </source>
</evidence>
<name>A0A423JPD3_9PSED</name>
<proteinExistence type="predicted"/>
<dbReference type="Proteomes" id="UP000286351">
    <property type="component" value="Unassembled WGS sequence"/>
</dbReference>
<dbReference type="AlphaFoldDB" id="A0A423JPD3"/>
<dbReference type="InterPro" id="IPR058601">
    <property type="entry name" value="Phage_phiTE_015-like"/>
</dbReference>
<feature type="region of interest" description="Disordered" evidence="1">
    <location>
        <begin position="1"/>
        <end position="29"/>
    </location>
</feature>
<organism evidence="2 3">
    <name type="scientific">Pseudomonas brassicacearum</name>
    <dbReference type="NCBI Taxonomy" id="930166"/>
    <lineage>
        <taxon>Bacteria</taxon>
        <taxon>Pseudomonadati</taxon>
        <taxon>Pseudomonadota</taxon>
        <taxon>Gammaproteobacteria</taxon>
        <taxon>Pseudomonadales</taxon>
        <taxon>Pseudomonadaceae</taxon>
        <taxon>Pseudomonas</taxon>
    </lineage>
</organism>
<reference evidence="2 3" key="1">
    <citation type="submission" date="2016-10" db="EMBL/GenBank/DDBJ databases">
        <title>Comparative genome analysis of multiple Pseudomonas spp. focuses on biocontrol and plant growth promoting traits.</title>
        <authorList>
            <person name="Tao X.-Y."/>
            <person name="Taylor C.G."/>
        </authorList>
    </citation>
    <scope>NUCLEOTIDE SEQUENCE [LARGE SCALE GENOMIC DNA]</scope>
    <source>
        <strain evidence="2 3">38D4</strain>
    </source>
</reference>
<dbReference type="EMBL" id="MOBO01000009">
    <property type="protein sequence ID" value="RON39551.1"/>
    <property type="molecule type" value="Genomic_DNA"/>
</dbReference>
<protein>
    <submittedName>
        <fullName evidence="2">Uncharacterized protein</fullName>
    </submittedName>
</protein>
<evidence type="ECO:0000313" key="3">
    <source>
        <dbReference type="Proteomes" id="UP000286351"/>
    </source>
</evidence>